<dbReference type="AlphaFoldDB" id="A0A2M4B5F8"/>
<sequence>MRSFSPGSIGLWSCVVNTGWALRHSTARESPQFAMYRCSRDMNAQTAVVPDLSAPDASSGIPRIASSCCRNPE</sequence>
<evidence type="ECO:0000256" key="1">
    <source>
        <dbReference type="SAM" id="MobiDB-lite"/>
    </source>
</evidence>
<evidence type="ECO:0000313" key="2">
    <source>
        <dbReference type="EMBL" id="MBW48293.1"/>
    </source>
</evidence>
<dbReference type="EMBL" id="GGFK01014972">
    <property type="protein sequence ID" value="MBW48293.1"/>
    <property type="molecule type" value="Transcribed_RNA"/>
</dbReference>
<accession>A0A2M4B5F8</accession>
<organism evidence="2">
    <name type="scientific">Anopheles triannulatus</name>
    <dbReference type="NCBI Taxonomy" id="58253"/>
    <lineage>
        <taxon>Eukaryota</taxon>
        <taxon>Metazoa</taxon>
        <taxon>Ecdysozoa</taxon>
        <taxon>Arthropoda</taxon>
        <taxon>Hexapoda</taxon>
        <taxon>Insecta</taxon>
        <taxon>Pterygota</taxon>
        <taxon>Neoptera</taxon>
        <taxon>Endopterygota</taxon>
        <taxon>Diptera</taxon>
        <taxon>Nematocera</taxon>
        <taxon>Culicoidea</taxon>
        <taxon>Culicidae</taxon>
        <taxon>Anophelinae</taxon>
        <taxon>Anopheles</taxon>
    </lineage>
</organism>
<feature type="region of interest" description="Disordered" evidence="1">
    <location>
        <begin position="53"/>
        <end position="73"/>
    </location>
</feature>
<reference evidence="2" key="1">
    <citation type="submission" date="2018-01" db="EMBL/GenBank/DDBJ databases">
        <title>An insight into the sialome of Amazonian anophelines.</title>
        <authorList>
            <person name="Ribeiro J.M."/>
            <person name="Scarpassa V."/>
            <person name="Calvo E."/>
        </authorList>
    </citation>
    <scope>NUCLEOTIDE SEQUENCE</scope>
    <source>
        <tissue evidence="2">Salivary glands</tissue>
    </source>
</reference>
<name>A0A2M4B5F8_9DIPT</name>
<proteinExistence type="predicted"/>
<protein>
    <submittedName>
        <fullName evidence="2">Putative secreted protein</fullName>
    </submittedName>
</protein>